<evidence type="ECO:0000256" key="3">
    <source>
        <dbReference type="ARBA" id="ARBA00023082"/>
    </source>
</evidence>
<dbReference type="InterPro" id="IPR013325">
    <property type="entry name" value="RNA_pol_sigma_r2"/>
</dbReference>
<dbReference type="PANTHER" id="PTHR43133:SF46">
    <property type="entry name" value="RNA POLYMERASE SIGMA-70 FACTOR ECF SUBFAMILY"/>
    <property type="match status" value="1"/>
</dbReference>
<dbReference type="Pfam" id="PF04542">
    <property type="entry name" value="Sigma70_r2"/>
    <property type="match status" value="1"/>
</dbReference>
<dbReference type="Pfam" id="PF08281">
    <property type="entry name" value="Sigma70_r4_2"/>
    <property type="match status" value="1"/>
</dbReference>
<dbReference type="NCBIfam" id="TIGR02937">
    <property type="entry name" value="sigma70-ECF"/>
    <property type="match status" value="1"/>
</dbReference>
<organism evidence="7 8">
    <name type="scientific">Hoylesella timonensis CRIS 5C-B1</name>
    <dbReference type="NCBI Taxonomy" id="679189"/>
    <lineage>
        <taxon>Bacteria</taxon>
        <taxon>Pseudomonadati</taxon>
        <taxon>Bacteroidota</taxon>
        <taxon>Bacteroidia</taxon>
        <taxon>Bacteroidales</taxon>
        <taxon>Prevotellaceae</taxon>
        <taxon>Hoylesella</taxon>
    </lineage>
</organism>
<evidence type="ECO:0000313" key="8">
    <source>
        <dbReference type="Proteomes" id="UP000004001"/>
    </source>
</evidence>
<dbReference type="InterPro" id="IPR013324">
    <property type="entry name" value="RNA_pol_sigma_r3/r4-like"/>
</dbReference>
<evidence type="ECO:0000259" key="5">
    <source>
        <dbReference type="Pfam" id="PF04542"/>
    </source>
</evidence>
<dbReference type="InterPro" id="IPR039425">
    <property type="entry name" value="RNA_pol_sigma-70-like"/>
</dbReference>
<accession>D1VYD1</accession>
<dbReference type="InterPro" id="IPR013249">
    <property type="entry name" value="RNA_pol_sigma70_r4_t2"/>
</dbReference>
<dbReference type="InterPro" id="IPR036388">
    <property type="entry name" value="WH-like_DNA-bd_sf"/>
</dbReference>
<sequence length="206" mass="24256">MIKCLCLCFFLIIFVPINKYLWDCRMQRNISIVYDALFRQMYAKLFFYAKGLVGSEDDAQDVVEDVFTDLWQRRDDIEFGDQISSFLYRAVYTRSINLLKRRKISSGYIQQLEDINSKLLETLQSNLKTPVHTLENNELGNMLNDAIDELPIRCREVFRMSYLQGLHNNDIAELTGTSVRTVEAHMYRALKYLRQKLSNISNFYSD</sequence>
<dbReference type="AlphaFoldDB" id="D1VYD1"/>
<keyword evidence="8" id="KW-1185">Reference proteome</keyword>
<comment type="caution">
    <text evidence="7">The sequence shown here is derived from an EMBL/GenBank/DDBJ whole genome shotgun (WGS) entry which is preliminary data.</text>
</comment>
<keyword evidence="2" id="KW-0805">Transcription regulation</keyword>
<evidence type="ECO:0000256" key="1">
    <source>
        <dbReference type="ARBA" id="ARBA00010641"/>
    </source>
</evidence>
<reference evidence="7 8" key="1">
    <citation type="submission" date="2009-12" db="EMBL/GenBank/DDBJ databases">
        <title>Genome Sequence of Prevotella timonensis CRIS 5C-B1.</title>
        <authorList>
            <person name="Durkin A.S."/>
            <person name="Madupu R."/>
            <person name="Torralba M."/>
            <person name="Methe B."/>
            <person name="Sutton G."/>
            <person name="Strausberg R.L."/>
            <person name="Nelson K.E."/>
        </authorList>
    </citation>
    <scope>NUCLEOTIDE SEQUENCE [LARGE SCALE GENOMIC DNA]</scope>
    <source>
        <strain evidence="7 8">CRIS 5C-B1</strain>
    </source>
</reference>
<evidence type="ECO:0000256" key="2">
    <source>
        <dbReference type="ARBA" id="ARBA00023015"/>
    </source>
</evidence>
<dbReference type="InterPro" id="IPR014327">
    <property type="entry name" value="RNA_pol_sigma70_bacteroid"/>
</dbReference>
<dbReference type="SUPFAM" id="SSF88946">
    <property type="entry name" value="Sigma2 domain of RNA polymerase sigma factors"/>
    <property type="match status" value="1"/>
</dbReference>
<dbReference type="NCBIfam" id="TIGR02985">
    <property type="entry name" value="Sig70_bacteroi1"/>
    <property type="match status" value="1"/>
</dbReference>
<dbReference type="eggNOG" id="COG1595">
    <property type="taxonomic scope" value="Bacteria"/>
</dbReference>
<feature type="domain" description="RNA polymerase sigma-70 region 2" evidence="5">
    <location>
        <begin position="37"/>
        <end position="103"/>
    </location>
</feature>
<keyword evidence="4" id="KW-0804">Transcription</keyword>
<feature type="domain" description="RNA polymerase sigma factor 70 region 4 type 2" evidence="6">
    <location>
        <begin position="142"/>
        <end position="193"/>
    </location>
</feature>
<proteinExistence type="inferred from homology"/>
<evidence type="ECO:0000259" key="6">
    <source>
        <dbReference type="Pfam" id="PF08281"/>
    </source>
</evidence>
<dbReference type="InterPro" id="IPR014284">
    <property type="entry name" value="RNA_pol_sigma-70_dom"/>
</dbReference>
<dbReference type="GO" id="GO:0006352">
    <property type="term" value="P:DNA-templated transcription initiation"/>
    <property type="evidence" value="ECO:0007669"/>
    <property type="project" value="InterPro"/>
</dbReference>
<name>D1VYD1_9BACT</name>
<dbReference type="Gene3D" id="1.10.1740.10">
    <property type="match status" value="1"/>
</dbReference>
<dbReference type="Proteomes" id="UP000004001">
    <property type="component" value="Unassembled WGS sequence"/>
</dbReference>
<evidence type="ECO:0000256" key="4">
    <source>
        <dbReference type="ARBA" id="ARBA00023163"/>
    </source>
</evidence>
<dbReference type="CDD" id="cd06171">
    <property type="entry name" value="Sigma70_r4"/>
    <property type="match status" value="1"/>
</dbReference>
<dbReference type="GO" id="GO:0016987">
    <property type="term" value="F:sigma factor activity"/>
    <property type="evidence" value="ECO:0007669"/>
    <property type="project" value="UniProtKB-KW"/>
</dbReference>
<keyword evidence="3" id="KW-0731">Sigma factor</keyword>
<protein>
    <submittedName>
        <fullName evidence="7">RNA polymerase sigma-70 factor</fullName>
    </submittedName>
</protein>
<dbReference type="SUPFAM" id="SSF88659">
    <property type="entry name" value="Sigma3 and sigma4 domains of RNA polymerase sigma factors"/>
    <property type="match status" value="1"/>
</dbReference>
<dbReference type="InterPro" id="IPR007627">
    <property type="entry name" value="RNA_pol_sigma70_r2"/>
</dbReference>
<dbReference type="GO" id="GO:0003677">
    <property type="term" value="F:DNA binding"/>
    <property type="evidence" value="ECO:0007669"/>
    <property type="project" value="InterPro"/>
</dbReference>
<dbReference type="PANTHER" id="PTHR43133">
    <property type="entry name" value="RNA POLYMERASE ECF-TYPE SIGMA FACTO"/>
    <property type="match status" value="1"/>
</dbReference>
<evidence type="ECO:0000313" key="7">
    <source>
        <dbReference type="EMBL" id="EFA97845.1"/>
    </source>
</evidence>
<dbReference type="Gene3D" id="1.10.10.10">
    <property type="entry name" value="Winged helix-like DNA-binding domain superfamily/Winged helix DNA-binding domain"/>
    <property type="match status" value="1"/>
</dbReference>
<comment type="similarity">
    <text evidence="1">Belongs to the sigma-70 factor family. ECF subfamily.</text>
</comment>
<gene>
    <name evidence="7" type="ORF">HMPREF9019_1654</name>
</gene>
<dbReference type="EMBL" id="ADEF01000021">
    <property type="protein sequence ID" value="EFA97845.1"/>
    <property type="molecule type" value="Genomic_DNA"/>
</dbReference>